<dbReference type="AlphaFoldDB" id="A0A8S3RQ80"/>
<dbReference type="SUPFAM" id="SSF56436">
    <property type="entry name" value="C-type lectin-like"/>
    <property type="match status" value="1"/>
</dbReference>
<dbReference type="PROSITE" id="PS50041">
    <property type="entry name" value="C_TYPE_LECTIN_2"/>
    <property type="match status" value="1"/>
</dbReference>
<name>A0A8S3RQ80_MYTED</name>
<keyword evidence="3" id="KW-1185">Reference proteome</keyword>
<dbReference type="InterPro" id="IPR001304">
    <property type="entry name" value="C-type_lectin-like"/>
</dbReference>
<dbReference type="CDD" id="cd00037">
    <property type="entry name" value="CLECT"/>
    <property type="match status" value="1"/>
</dbReference>
<dbReference type="InterPro" id="IPR050111">
    <property type="entry name" value="C-type_lectin/snaclec_domain"/>
</dbReference>
<protein>
    <recommendedName>
        <fullName evidence="1">C-type lectin domain-containing protein</fullName>
    </recommendedName>
</protein>
<sequence length="161" mass="18176">MVMFFSETSACGRQNANVSHNSTHVTCRQGWISKGSGKLKYCYYISAVGDVKSQTKATAACTQKNGMLFFPSDSYESREFKNMFKSNQISTPFYWTSGHKDNYQWTWGVDPFKYPFQAPNWAEGQPDGALKGECIAVQTQGAMMDDQPCGNKYNYICKSRT</sequence>
<evidence type="ECO:0000313" key="3">
    <source>
        <dbReference type="Proteomes" id="UP000683360"/>
    </source>
</evidence>
<comment type="caution">
    <text evidence="2">The sequence shown here is derived from an EMBL/GenBank/DDBJ whole genome shotgun (WGS) entry which is preliminary data.</text>
</comment>
<gene>
    <name evidence="2" type="ORF">MEDL_25347</name>
</gene>
<dbReference type="SMART" id="SM00034">
    <property type="entry name" value="CLECT"/>
    <property type="match status" value="1"/>
</dbReference>
<dbReference type="PANTHER" id="PTHR22803">
    <property type="entry name" value="MANNOSE, PHOSPHOLIPASE, LECTIN RECEPTOR RELATED"/>
    <property type="match status" value="1"/>
</dbReference>
<dbReference type="Pfam" id="PF00059">
    <property type="entry name" value="Lectin_C"/>
    <property type="match status" value="1"/>
</dbReference>
<evidence type="ECO:0000259" key="1">
    <source>
        <dbReference type="PROSITE" id="PS50041"/>
    </source>
</evidence>
<dbReference type="Gene3D" id="3.10.100.10">
    <property type="entry name" value="Mannose-Binding Protein A, subunit A"/>
    <property type="match status" value="1"/>
</dbReference>
<accession>A0A8S3RQ80</accession>
<organism evidence="2 3">
    <name type="scientific">Mytilus edulis</name>
    <name type="common">Blue mussel</name>
    <dbReference type="NCBI Taxonomy" id="6550"/>
    <lineage>
        <taxon>Eukaryota</taxon>
        <taxon>Metazoa</taxon>
        <taxon>Spiralia</taxon>
        <taxon>Lophotrochozoa</taxon>
        <taxon>Mollusca</taxon>
        <taxon>Bivalvia</taxon>
        <taxon>Autobranchia</taxon>
        <taxon>Pteriomorphia</taxon>
        <taxon>Mytilida</taxon>
        <taxon>Mytiloidea</taxon>
        <taxon>Mytilidae</taxon>
        <taxon>Mytilinae</taxon>
        <taxon>Mytilus</taxon>
    </lineage>
</organism>
<dbReference type="InterPro" id="IPR016186">
    <property type="entry name" value="C-type_lectin-like/link_sf"/>
</dbReference>
<reference evidence="2" key="1">
    <citation type="submission" date="2021-03" db="EMBL/GenBank/DDBJ databases">
        <authorList>
            <person name="Bekaert M."/>
        </authorList>
    </citation>
    <scope>NUCLEOTIDE SEQUENCE</scope>
</reference>
<evidence type="ECO:0000313" key="2">
    <source>
        <dbReference type="EMBL" id="CAG2211270.1"/>
    </source>
</evidence>
<dbReference type="EMBL" id="CAJPWZ010001257">
    <property type="protein sequence ID" value="CAG2211270.1"/>
    <property type="molecule type" value="Genomic_DNA"/>
</dbReference>
<feature type="domain" description="C-type lectin" evidence="1">
    <location>
        <begin position="38"/>
        <end position="158"/>
    </location>
</feature>
<dbReference type="Proteomes" id="UP000683360">
    <property type="component" value="Unassembled WGS sequence"/>
</dbReference>
<dbReference type="OrthoDB" id="441660at2759"/>
<dbReference type="InterPro" id="IPR016187">
    <property type="entry name" value="CTDL_fold"/>
</dbReference>
<proteinExistence type="predicted"/>